<dbReference type="EMBL" id="BMAW01069764">
    <property type="protein sequence ID" value="GFT70482.1"/>
    <property type="molecule type" value="Genomic_DNA"/>
</dbReference>
<evidence type="ECO:0000313" key="4">
    <source>
        <dbReference type="Proteomes" id="UP000887013"/>
    </source>
</evidence>
<accession>A0A8X6PLM4</accession>
<evidence type="ECO:0000256" key="2">
    <source>
        <dbReference type="SAM" id="Phobius"/>
    </source>
</evidence>
<dbReference type="Proteomes" id="UP000887013">
    <property type="component" value="Unassembled WGS sequence"/>
</dbReference>
<keyword evidence="2" id="KW-0812">Transmembrane</keyword>
<reference evidence="3" key="1">
    <citation type="submission" date="2020-08" db="EMBL/GenBank/DDBJ databases">
        <title>Multicomponent nature underlies the extraordinary mechanical properties of spider dragline silk.</title>
        <authorList>
            <person name="Kono N."/>
            <person name="Nakamura H."/>
            <person name="Mori M."/>
            <person name="Yoshida Y."/>
            <person name="Ohtoshi R."/>
            <person name="Malay A.D."/>
            <person name="Moran D.A.P."/>
            <person name="Tomita M."/>
            <person name="Numata K."/>
            <person name="Arakawa K."/>
        </authorList>
    </citation>
    <scope>NUCLEOTIDE SEQUENCE</scope>
</reference>
<feature type="transmembrane region" description="Helical" evidence="2">
    <location>
        <begin position="106"/>
        <end position="126"/>
    </location>
</feature>
<keyword evidence="4" id="KW-1185">Reference proteome</keyword>
<protein>
    <submittedName>
        <fullName evidence="3">Uncharacterized protein</fullName>
    </submittedName>
</protein>
<proteinExistence type="predicted"/>
<evidence type="ECO:0000313" key="3">
    <source>
        <dbReference type="EMBL" id="GFT70482.1"/>
    </source>
</evidence>
<keyword evidence="2" id="KW-0472">Membrane</keyword>
<dbReference type="AlphaFoldDB" id="A0A8X6PLM4"/>
<feature type="region of interest" description="Disordered" evidence="1">
    <location>
        <begin position="16"/>
        <end position="56"/>
    </location>
</feature>
<name>A0A8X6PLM4_NEPPI</name>
<keyword evidence="2" id="KW-1133">Transmembrane helix</keyword>
<comment type="caution">
    <text evidence="3">The sequence shown here is derived from an EMBL/GenBank/DDBJ whole genome shotgun (WGS) entry which is preliminary data.</text>
</comment>
<organism evidence="3 4">
    <name type="scientific">Nephila pilipes</name>
    <name type="common">Giant wood spider</name>
    <name type="synonym">Nephila maculata</name>
    <dbReference type="NCBI Taxonomy" id="299642"/>
    <lineage>
        <taxon>Eukaryota</taxon>
        <taxon>Metazoa</taxon>
        <taxon>Ecdysozoa</taxon>
        <taxon>Arthropoda</taxon>
        <taxon>Chelicerata</taxon>
        <taxon>Arachnida</taxon>
        <taxon>Araneae</taxon>
        <taxon>Araneomorphae</taxon>
        <taxon>Entelegynae</taxon>
        <taxon>Araneoidea</taxon>
        <taxon>Nephilidae</taxon>
        <taxon>Nephila</taxon>
    </lineage>
</organism>
<sequence length="129" mass="14899">MLAVGKWNNSLKLLESRQNHHTREVSPRNRQNAPKNATFMPSIDQSKRTNSSPWQSHSSFCTRLTTFSKHFDNCLQKRSNNQAATQNIFEEFIVLELQNSMLLIPTAWNCCFVLAKIQILLVLILINKI</sequence>
<gene>
    <name evidence="3" type="ORF">NPIL_523541</name>
</gene>
<evidence type="ECO:0000256" key="1">
    <source>
        <dbReference type="SAM" id="MobiDB-lite"/>
    </source>
</evidence>
<feature type="compositionally biased region" description="Basic and acidic residues" evidence="1">
    <location>
        <begin position="16"/>
        <end position="27"/>
    </location>
</feature>